<dbReference type="Pfam" id="PF02449">
    <property type="entry name" value="Glyco_hydro_42"/>
    <property type="match status" value="1"/>
</dbReference>
<dbReference type="InterPro" id="IPR003476">
    <property type="entry name" value="Glyco_hydro_42"/>
</dbReference>
<dbReference type="Gene3D" id="3.40.50.880">
    <property type="match status" value="1"/>
</dbReference>
<sequence>MLGVCYYPEHWPEEIWAEDARRMAEAGIGVVRIAEFAWARLEQAPGVFDWAWLDRAIETLAAQGLKLVLGTPTAAPPRWLVDLHPDILPVDRNGLPRLFGSRRHYTPASPAFIEATRRIVTAMAERYGNHPSVIGWQVDNEFGCDDTIFSWGPLDRAHFQNWLKVRYTTVDALNAAWGNDFWSMAVSDFAEVELPTRQVCDINPSVQLDFMRCRSDLFIDYFRLQAEIIRTHAPDRFVTHNFMGFSHTFDHFEMGRQMDVASWDSYPLGRIESLPFAEGERNRWARTGHPDVTALQHDLYRAVGRGRFWIMEQQPGPVNWANWNAVPERGMVRLWTWEALAHGAEAVVYFRWRQYRKAQEQMHAGLLRPDHAVSAGGKEAVRVAGELARLGDLPATTPAPLALVFDYTAAWVTQFQPQGKDFDYRILKLRWYEAFRRLGIDVDIVEPGASLAGYRLVLVPTLPILSEAALKAFEETDALILFGPRTGSKDENFAIPVSLPPGPLLQKRLPLKVAEVESMRPGLSAAVAGTVSGIVTRWREVLETDLDPLARFADGAPAMVAAGRFHYLAGWPEEDLLESVARHLLASAGLPVLDLPEHVRLRRRGDLTFAFNYGPDSFALPVAADKLLLGEPLLKAYDVACWRT</sequence>
<evidence type="ECO:0000313" key="14">
    <source>
        <dbReference type="Proteomes" id="UP000316801"/>
    </source>
</evidence>
<dbReference type="EC" id="3.2.1.23" evidence="3 8"/>
<evidence type="ECO:0000256" key="4">
    <source>
        <dbReference type="ARBA" id="ARBA00022723"/>
    </source>
</evidence>
<dbReference type="Gene3D" id="2.60.40.1180">
    <property type="entry name" value="Golgi alpha-mannosidase II"/>
    <property type="match status" value="1"/>
</dbReference>
<dbReference type="GO" id="GO:0005975">
    <property type="term" value="P:carbohydrate metabolic process"/>
    <property type="evidence" value="ECO:0007669"/>
    <property type="project" value="InterPro"/>
</dbReference>
<keyword evidence="4" id="KW-0479">Metal-binding</keyword>
<dbReference type="EMBL" id="VJMG01000072">
    <property type="protein sequence ID" value="TRL34919.1"/>
    <property type="molecule type" value="Genomic_DNA"/>
</dbReference>
<dbReference type="InterPro" id="IPR013780">
    <property type="entry name" value="Glyco_hydro_b"/>
</dbReference>
<dbReference type="PANTHER" id="PTHR36447:SF2">
    <property type="entry name" value="BETA-GALACTOSIDASE YESZ"/>
    <property type="match status" value="1"/>
</dbReference>
<evidence type="ECO:0000256" key="5">
    <source>
        <dbReference type="ARBA" id="ARBA00022801"/>
    </source>
</evidence>
<keyword evidence="6" id="KW-0862">Zinc</keyword>
<evidence type="ECO:0000256" key="8">
    <source>
        <dbReference type="PIRNR" id="PIRNR001084"/>
    </source>
</evidence>
<evidence type="ECO:0000256" key="3">
    <source>
        <dbReference type="ARBA" id="ARBA00012756"/>
    </source>
</evidence>
<feature type="binding site" evidence="10">
    <location>
        <position position="320"/>
    </location>
    <ligand>
        <name>substrate</name>
    </ligand>
</feature>
<proteinExistence type="inferred from homology"/>
<dbReference type="PIRSF" id="PIRSF001084">
    <property type="entry name" value="B-galactosidase"/>
    <property type="match status" value="1"/>
</dbReference>
<dbReference type="Proteomes" id="UP000316801">
    <property type="component" value="Unassembled WGS sequence"/>
</dbReference>
<evidence type="ECO:0000313" key="13">
    <source>
        <dbReference type="EMBL" id="TRL34919.1"/>
    </source>
</evidence>
<dbReference type="Gene3D" id="3.20.20.80">
    <property type="entry name" value="Glycosidases"/>
    <property type="match status" value="1"/>
</dbReference>
<evidence type="ECO:0000256" key="2">
    <source>
        <dbReference type="ARBA" id="ARBA00005940"/>
    </source>
</evidence>
<evidence type="ECO:0000256" key="1">
    <source>
        <dbReference type="ARBA" id="ARBA00001412"/>
    </source>
</evidence>
<accession>A0A549SZ74</accession>
<evidence type="ECO:0000256" key="10">
    <source>
        <dbReference type="PIRSR" id="PIRSR001084-2"/>
    </source>
</evidence>
<comment type="caution">
    <text evidence="13">The sequence shown here is derived from an EMBL/GenBank/DDBJ whole genome shotgun (WGS) entry which is preliminary data.</text>
</comment>
<dbReference type="InterPro" id="IPR029062">
    <property type="entry name" value="Class_I_gatase-like"/>
</dbReference>
<feature type="binding site" evidence="10">
    <location>
        <position position="140"/>
    </location>
    <ligand>
        <name>substrate</name>
    </ligand>
</feature>
<dbReference type="SUPFAM" id="SSF51445">
    <property type="entry name" value="(Trans)glycosidases"/>
    <property type="match status" value="1"/>
</dbReference>
<dbReference type="GO" id="GO:0009341">
    <property type="term" value="C:beta-galactosidase complex"/>
    <property type="evidence" value="ECO:0007669"/>
    <property type="project" value="InterPro"/>
</dbReference>
<feature type="active site" description="Proton donor" evidence="9">
    <location>
        <position position="141"/>
    </location>
</feature>
<comment type="similarity">
    <text evidence="2 8">Belongs to the glycosyl hydrolase 42 family.</text>
</comment>
<dbReference type="InterPro" id="IPR013738">
    <property type="entry name" value="Beta_galactosidase_Trimer"/>
</dbReference>
<evidence type="ECO:0000256" key="6">
    <source>
        <dbReference type="ARBA" id="ARBA00022833"/>
    </source>
</evidence>
<organism evidence="13 14">
    <name type="scientific">Rhizobium straminoryzae</name>
    <dbReference type="NCBI Taxonomy" id="1387186"/>
    <lineage>
        <taxon>Bacteria</taxon>
        <taxon>Pseudomonadati</taxon>
        <taxon>Pseudomonadota</taxon>
        <taxon>Alphaproteobacteria</taxon>
        <taxon>Hyphomicrobiales</taxon>
        <taxon>Rhizobiaceae</taxon>
        <taxon>Rhizobium/Agrobacterium group</taxon>
        <taxon>Rhizobium</taxon>
    </lineage>
</organism>
<dbReference type="PANTHER" id="PTHR36447">
    <property type="entry name" value="BETA-GALACTOSIDASE GANA"/>
    <property type="match status" value="1"/>
</dbReference>
<dbReference type="InterPro" id="IPR017853">
    <property type="entry name" value="GH"/>
</dbReference>
<keyword evidence="7 8" id="KW-0326">Glycosidase</keyword>
<dbReference type="CDD" id="cd03143">
    <property type="entry name" value="A4_beta-galactosidase_middle_domain"/>
    <property type="match status" value="1"/>
</dbReference>
<dbReference type="InterPro" id="IPR013529">
    <property type="entry name" value="Glyco_hydro_42_N"/>
</dbReference>
<dbReference type="AlphaFoldDB" id="A0A549SZ74"/>
<gene>
    <name evidence="13" type="ORF">FNA46_21670</name>
</gene>
<feature type="active site" description="Nucleophile" evidence="9">
    <location>
        <position position="312"/>
    </location>
</feature>
<dbReference type="GO" id="GO:0046872">
    <property type="term" value="F:metal ion binding"/>
    <property type="evidence" value="ECO:0007669"/>
    <property type="project" value="UniProtKB-KW"/>
</dbReference>
<protein>
    <recommendedName>
        <fullName evidence="3 8">Beta-galactosidase</fullName>
        <shortName evidence="8">Beta-gal</shortName>
        <ecNumber evidence="3 8">3.2.1.23</ecNumber>
    </recommendedName>
</protein>
<name>A0A549SZ74_9HYPH</name>
<dbReference type="SUPFAM" id="SSF51011">
    <property type="entry name" value="Glycosyl hydrolase domain"/>
    <property type="match status" value="1"/>
</dbReference>
<feature type="binding site" evidence="10">
    <location>
        <position position="102"/>
    </location>
    <ligand>
        <name>substrate</name>
    </ligand>
</feature>
<evidence type="ECO:0000259" key="11">
    <source>
        <dbReference type="Pfam" id="PF02449"/>
    </source>
</evidence>
<comment type="catalytic activity">
    <reaction evidence="1 8">
        <text>Hydrolysis of terminal non-reducing beta-D-galactose residues in beta-D-galactosides.</text>
        <dbReference type="EC" id="3.2.1.23"/>
    </reaction>
</comment>
<dbReference type="SUPFAM" id="SSF52317">
    <property type="entry name" value="Class I glutamine amidotransferase-like"/>
    <property type="match status" value="1"/>
</dbReference>
<reference evidence="13 14" key="1">
    <citation type="submission" date="2019-07" db="EMBL/GenBank/DDBJ databases">
        <title>Ln-dependent methylotrophs.</title>
        <authorList>
            <person name="Tani A."/>
        </authorList>
    </citation>
    <scope>NUCLEOTIDE SEQUENCE [LARGE SCALE GENOMIC DNA]</scope>
    <source>
        <strain evidence="13 14">SM12</strain>
    </source>
</reference>
<dbReference type="RefSeq" id="WP_143127297.1">
    <property type="nucleotide sequence ID" value="NZ_VJMG01000072.1"/>
</dbReference>
<dbReference type="Pfam" id="PF08532">
    <property type="entry name" value="Glyco_hydro_42M"/>
    <property type="match status" value="1"/>
</dbReference>
<evidence type="ECO:0000256" key="7">
    <source>
        <dbReference type="ARBA" id="ARBA00023295"/>
    </source>
</evidence>
<keyword evidence="14" id="KW-1185">Reference proteome</keyword>
<feature type="domain" description="Glycoside hydrolase family 42 N-terminal" evidence="11">
    <location>
        <begin position="5"/>
        <end position="389"/>
    </location>
</feature>
<evidence type="ECO:0000256" key="9">
    <source>
        <dbReference type="PIRSR" id="PIRSR001084-1"/>
    </source>
</evidence>
<evidence type="ECO:0000259" key="12">
    <source>
        <dbReference type="Pfam" id="PF08532"/>
    </source>
</evidence>
<feature type="domain" description="Beta-galactosidase trimerisation" evidence="12">
    <location>
        <begin position="401"/>
        <end position="590"/>
    </location>
</feature>
<keyword evidence="5 8" id="KW-0378">Hydrolase</keyword>
<dbReference type="GO" id="GO:0004565">
    <property type="term" value="F:beta-galactosidase activity"/>
    <property type="evidence" value="ECO:0007669"/>
    <property type="project" value="UniProtKB-EC"/>
</dbReference>